<dbReference type="Pfam" id="PF02114">
    <property type="entry name" value="Phosducin"/>
    <property type="match status" value="1"/>
</dbReference>
<gene>
    <name evidence="3" type="ORF">AAG570_003536</name>
</gene>
<dbReference type="EMBL" id="JBFDAA010000014">
    <property type="protein sequence ID" value="KAL1122130.1"/>
    <property type="molecule type" value="Genomic_DNA"/>
</dbReference>
<comment type="similarity">
    <text evidence="1">Belongs to the phosducin family.</text>
</comment>
<keyword evidence="4" id="KW-1185">Reference proteome</keyword>
<dbReference type="CDD" id="cd02988">
    <property type="entry name" value="Phd_like_VIAF"/>
    <property type="match status" value="1"/>
</dbReference>
<organism evidence="3 4">
    <name type="scientific">Ranatra chinensis</name>
    <dbReference type="NCBI Taxonomy" id="642074"/>
    <lineage>
        <taxon>Eukaryota</taxon>
        <taxon>Metazoa</taxon>
        <taxon>Ecdysozoa</taxon>
        <taxon>Arthropoda</taxon>
        <taxon>Hexapoda</taxon>
        <taxon>Insecta</taxon>
        <taxon>Pterygota</taxon>
        <taxon>Neoptera</taxon>
        <taxon>Paraneoptera</taxon>
        <taxon>Hemiptera</taxon>
        <taxon>Heteroptera</taxon>
        <taxon>Panheteroptera</taxon>
        <taxon>Nepomorpha</taxon>
        <taxon>Nepidae</taxon>
        <taxon>Ranatrinae</taxon>
        <taxon>Ranatra</taxon>
    </lineage>
</organism>
<sequence>MQDPNADTEWNDILRQKGIIPQKEKEISENDIVNMVEETIQEKSKSGKNFDDFTLDELDLIEDEEDEKIVLEYRQKRIAELKELASKSKFGSVVEISAQDYVNEVNKAGNDIYVVLHLFKQGIPLCALINKHLADLARKYPTTKFLKSISTTCIPNYPDKNLPTLFVYFEGQMKSQMVGPPAFRYADISLDELEWMLGKTGAIETDIKEDPRPRPKDMLFSGLKGSKNVDYLRDEDADDW</sequence>
<evidence type="ECO:0000259" key="2">
    <source>
        <dbReference type="Pfam" id="PF02114"/>
    </source>
</evidence>
<comment type="caution">
    <text evidence="3">The sequence shown here is derived from an EMBL/GenBank/DDBJ whole genome shotgun (WGS) entry which is preliminary data.</text>
</comment>
<dbReference type="Gene3D" id="3.40.30.10">
    <property type="entry name" value="Glutaredoxin"/>
    <property type="match status" value="1"/>
</dbReference>
<dbReference type="SUPFAM" id="SSF52833">
    <property type="entry name" value="Thioredoxin-like"/>
    <property type="match status" value="1"/>
</dbReference>
<evidence type="ECO:0000256" key="1">
    <source>
        <dbReference type="ARBA" id="ARBA00009686"/>
    </source>
</evidence>
<name>A0ABD0Y417_9HEMI</name>
<reference evidence="3 4" key="1">
    <citation type="submission" date="2024-07" db="EMBL/GenBank/DDBJ databases">
        <title>Chromosome-level genome assembly of the water stick insect Ranatra chinensis (Heteroptera: Nepidae).</title>
        <authorList>
            <person name="Liu X."/>
        </authorList>
    </citation>
    <scope>NUCLEOTIDE SEQUENCE [LARGE SCALE GENOMIC DNA]</scope>
    <source>
        <strain evidence="3">Cailab_2021Rc</strain>
        <tissue evidence="3">Muscle</tissue>
    </source>
</reference>
<evidence type="ECO:0000313" key="3">
    <source>
        <dbReference type="EMBL" id="KAL1122130.1"/>
    </source>
</evidence>
<dbReference type="InterPro" id="IPR036249">
    <property type="entry name" value="Thioredoxin-like_sf"/>
</dbReference>
<feature type="domain" description="Phosducin" evidence="2">
    <location>
        <begin position="34"/>
        <end position="178"/>
    </location>
</feature>
<dbReference type="InterPro" id="IPR051498">
    <property type="entry name" value="Phosducin-like_chap/apop_reg"/>
</dbReference>
<proteinExistence type="inferred from homology"/>
<dbReference type="InterPro" id="IPR024253">
    <property type="entry name" value="Phosducin_thioredoxin-like_dom"/>
</dbReference>
<dbReference type="AlphaFoldDB" id="A0ABD0Y417"/>
<dbReference type="Proteomes" id="UP001558652">
    <property type="component" value="Unassembled WGS sequence"/>
</dbReference>
<accession>A0ABD0Y417</accession>
<protein>
    <recommendedName>
        <fullName evidence="2">Phosducin domain-containing protein</fullName>
    </recommendedName>
</protein>
<dbReference type="PANTHER" id="PTHR45809">
    <property type="entry name" value="VIRAL IAP-ASSOCIATED FACTOR HOMOLOG"/>
    <property type="match status" value="1"/>
</dbReference>
<evidence type="ECO:0000313" key="4">
    <source>
        <dbReference type="Proteomes" id="UP001558652"/>
    </source>
</evidence>
<dbReference type="PANTHER" id="PTHR45809:SF3">
    <property type="entry name" value="VIRAL IAP-ASSOCIATED FACTOR HOMOLOG"/>
    <property type="match status" value="1"/>
</dbReference>